<evidence type="ECO:0000313" key="1">
    <source>
        <dbReference type="EMBL" id="GAH01676.1"/>
    </source>
</evidence>
<reference evidence="1" key="1">
    <citation type="journal article" date="2014" name="Front. Microbiol.">
        <title>High frequency of phylogenetically diverse reductive dehalogenase-homologous genes in deep subseafloor sedimentary metagenomes.</title>
        <authorList>
            <person name="Kawai M."/>
            <person name="Futagami T."/>
            <person name="Toyoda A."/>
            <person name="Takaki Y."/>
            <person name="Nishi S."/>
            <person name="Hori S."/>
            <person name="Arai W."/>
            <person name="Tsubouchi T."/>
            <person name="Morono Y."/>
            <person name="Uchiyama I."/>
            <person name="Ito T."/>
            <person name="Fujiyama A."/>
            <person name="Inagaki F."/>
            <person name="Takami H."/>
        </authorList>
    </citation>
    <scope>NUCLEOTIDE SEQUENCE</scope>
    <source>
        <strain evidence="1">Expedition CK06-06</strain>
    </source>
</reference>
<name>X1C0P4_9ZZZZ</name>
<gene>
    <name evidence="1" type="ORF">S01H4_49709</name>
</gene>
<organism evidence="1">
    <name type="scientific">marine sediment metagenome</name>
    <dbReference type="NCBI Taxonomy" id="412755"/>
    <lineage>
        <taxon>unclassified sequences</taxon>
        <taxon>metagenomes</taxon>
        <taxon>ecological metagenomes</taxon>
    </lineage>
</organism>
<proteinExistence type="predicted"/>
<dbReference type="EMBL" id="BART01028149">
    <property type="protein sequence ID" value="GAH01676.1"/>
    <property type="molecule type" value="Genomic_DNA"/>
</dbReference>
<sequence length="50" mass="5402">MAHVIDFGLIFAAQEFLEIFGGGDEVKASILPGQRPDQVARSAEELDLLS</sequence>
<dbReference type="AlphaFoldDB" id="X1C0P4"/>
<comment type="caution">
    <text evidence="1">The sequence shown here is derived from an EMBL/GenBank/DDBJ whole genome shotgun (WGS) entry which is preliminary data.</text>
</comment>
<feature type="non-terminal residue" evidence="1">
    <location>
        <position position="50"/>
    </location>
</feature>
<accession>X1C0P4</accession>
<protein>
    <submittedName>
        <fullName evidence="1">Uncharacterized protein</fullName>
    </submittedName>
</protein>